<accession>A0A2T7P1B4</accession>
<comment type="caution">
    <text evidence="2">The sequence shown here is derived from an EMBL/GenBank/DDBJ whole genome shotgun (WGS) entry which is preliminary data.</text>
</comment>
<keyword evidence="3" id="KW-1185">Reference proteome</keyword>
<reference evidence="2 3" key="1">
    <citation type="submission" date="2018-04" db="EMBL/GenBank/DDBJ databases">
        <title>The genome of golden apple snail Pomacea canaliculata provides insight into stress tolerance and invasive adaptation.</title>
        <authorList>
            <person name="Liu C."/>
            <person name="Liu B."/>
            <person name="Ren Y."/>
            <person name="Zhang Y."/>
            <person name="Wang H."/>
            <person name="Li S."/>
            <person name="Jiang F."/>
            <person name="Yin L."/>
            <person name="Zhang G."/>
            <person name="Qian W."/>
            <person name="Fan W."/>
        </authorList>
    </citation>
    <scope>NUCLEOTIDE SEQUENCE [LARGE SCALE GENOMIC DNA]</scope>
    <source>
        <strain evidence="2">SZHN2017</strain>
        <tissue evidence="2">Muscle</tissue>
    </source>
</reference>
<organism evidence="2 3">
    <name type="scientific">Pomacea canaliculata</name>
    <name type="common">Golden apple snail</name>
    <dbReference type="NCBI Taxonomy" id="400727"/>
    <lineage>
        <taxon>Eukaryota</taxon>
        <taxon>Metazoa</taxon>
        <taxon>Spiralia</taxon>
        <taxon>Lophotrochozoa</taxon>
        <taxon>Mollusca</taxon>
        <taxon>Gastropoda</taxon>
        <taxon>Caenogastropoda</taxon>
        <taxon>Architaenioglossa</taxon>
        <taxon>Ampullarioidea</taxon>
        <taxon>Ampullariidae</taxon>
        <taxon>Pomacea</taxon>
    </lineage>
</organism>
<protein>
    <submittedName>
        <fullName evidence="2">Uncharacterized protein</fullName>
    </submittedName>
</protein>
<dbReference type="Proteomes" id="UP000245119">
    <property type="component" value="Linkage Group LG7"/>
</dbReference>
<evidence type="ECO:0000313" key="2">
    <source>
        <dbReference type="EMBL" id="PVD27200.1"/>
    </source>
</evidence>
<proteinExistence type="predicted"/>
<gene>
    <name evidence="2" type="ORF">C0Q70_12354</name>
</gene>
<dbReference type="AlphaFoldDB" id="A0A2T7P1B4"/>
<evidence type="ECO:0000313" key="3">
    <source>
        <dbReference type="Proteomes" id="UP000245119"/>
    </source>
</evidence>
<dbReference type="EMBL" id="PZQS01000007">
    <property type="protein sequence ID" value="PVD27200.1"/>
    <property type="molecule type" value="Genomic_DNA"/>
</dbReference>
<name>A0A2T7P1B4_POMCA</name>
<feature type="region of interest" description="Disordered" evidence="1">
    <location>
        <begin position="83"/>
        <end position="127"/>
    </location>
</feature>
<evidence type="ECO:0000256" key="1">
    <source>
        <dbReference type="SAM" id="MobiDB-lite"/>
    </source>
</evidence>
<sequence>MMACVVCSDSGSHFEASSFPAPPFSDSVADSLIRWFWRKTPAPSHQPDSVYLDELTQSDNNLSSMAAREESLQLLYINQAMKKKMHTQNSPSNEGCGGPKETEQQSFLEKPVQKPGRKKRSPAINNAEKVPLLMSLPKGSVKKIVSRKSHPSHSEMSGKMFSRRRFSLSHPPSDPLEPPRFWRRGEASRAPHQKGVPRIAPGEVKVVTKIPIRLADEIDSLVCTTLLGLLGWVMLLRSTEKCFEACSTYESSYEMMGFGGLRGALKGYEVFLWWGYGGLRDYGRL</sequence>